<dbReference type="EMBL" id="JAMQGM010000064">
    <property type="protein sequence ID" value="MCM2580469.1"/>
    <property type="molecule type" value="Genomic_DNA"/>
</dbReference>
<evidence type="ECO:0000313" key="2">
    <source>
        <dbReference type="Proteomes" id="UP001167160"/>
    </source>
</evidence>
<gene>
    <name evidence="1" type="ORF">M1E25_24555</name>
</gene>
<name>A0ABT0XDG9_9ACTN</name>
<protein>
    <submittedName>
        <fullName evidence="1">Uncharacterized protein</fullName>
    </submittedName>
</protein>
<sequence>MSRTARTVTVRTLDRGPVTMAEPSWCVGHPDNAPEQYLADVIHEGPETTLAFRGCQTLTASLSAAPYSEVYSPEVSVCVELNGDCVRLDPAGLDELAAALVERAAELRRLARQLSVLRTSGRDSK</sequence>
<dbReference type="RefSeq" id="WP_251419346.1">
    <property type="nucleotide sequence ID" value="NZ_JAMQGM010000064.1"/>
</dbReference>
<keyword evidence="2" id="KW-1185">Reference proteome</keyword>
<dbReference type="InterPro" id="IPR054202">
    <property type="entry name" value="DUF6907"/>
</dbReference>
<dbReference type="Pfam" id="PF21848">
    <property type="entry name" value="DUF6907"/>
    <property type="match status" value="1"/>
</dbReference>
<comment type="caution">
    <text evidence="1">The sequence shown here is derived from an EMBL/GenBank/DDBJ whole genome shotgun (WGS) entry which is preliminary data.</text>
</comment>
<proteinExistence type="predicted"/>
<accession>A0ABT0XDG9</accession>
<reference evidence="1" key="1">
    <citation type="journal article" date="2023" name="Int. J. Syst. Evol. Microbiol.">
        <title>Streptomyces meridianus sp. nov. isolated from brackish water of the Tagus estuary in Alcochete, Portugal.</title>
        <authorList>
            <person name="Santos J.D.N."/>
            <person name="Klimek D."/>
            <person name="Calusinska M."/>
            <person name="Lobo Da Cunha A."/>
            <person name="Catita J."/>
            <person name="Goncalves H."/>
            <person name="Gonzalez I."/>
            <person name="Reyes F."/>
            <person name="Lage O.M."/>
        </authorList>
    </citation>
    <scope>NUCLEOTIDE SEQUENCE</scope>
    <source>
        <strain evidence="1">MTZ3.1</strain>
    </source>
</reference>
<organism evidence="1 2">
    <name type="scientific">Streptomyces meridianus</name>
    <dbReference type="NCBI Taxonomy" id="2938945"/>
    <lineage>
        <taxon>Bacteria</taxon>
        <taxon>Bacillati</taxon>
        <taxon>Actinomycetota</taxon>
        <taxon>Actinomycetes</taxon>
        <taxon>Kitasatosporales</taxon>
        <taxon>Streptomycetaceae</taxon>
        <taxon>Streptomyces</taxon>
    </lineage>
</organism>
<evidence type="ECO:0000313" key="1">
    <source>
        <dbReference type="EMBL" id="MCM2580469.1"/>
    </source>
</evidence>
<dbReference type="Proteomes" id="UP001167160">
    <property type="component" value="Unassembled WGS sequence"/>
</dbReference>